<dbReference type="PANTHER" id="PTHR47331:SF6">
    <property type="entry name" value="DOUBLECORTIN DOMAIN-CONTAINING PROTEIN"/>
    <property type="match status" value="1"/>
</dbReference>
<gene>
    <name evidence="2" type="ORF">P5673_029955</name>
</gene>
<keyword evidence="3" id="KW-1185">Reference proteome</keyword>
<comment type="caution">
    <text evidence="2">The sequence shown here is derived from an EMBL/GenBank/DDBJ whole genome shotgun (WGS) entry which is preliminary data.</text>
</comment>
<evidence type="ECO:0000256" key="1">
    <source>
        <dbReference type="SAM" id="MobiDB-lite"/>
    </source>
</evidence>
<dbReference type="EMBL" id="JARQWQ010000124">
    <property type="protein sequence ID" value="KAK2549568.1"/>
    <property type="molecule type" value="Genomic_DNA"/>
</dbReference>
<dbReference type="Proteomes" id="UP001249851">
    <property type="component" value="Unassembled WGS sequence"/>
</dbReference>
<reference evidence="2" key="2">
    <citation type="journal article" date="2023" name="Science">
        <title>Genomic signatures of disease resistance in endangered staghorn corals.</title>
        <authorList>
            <person name="Vollmer S.V."/>
            <person name="Selwyn J.D."/>
            <person name="Despard B.A."/>
            <person name="Roesel C.L."/>
        </authorList>
    </citation>
    <scope>NUCLEOTIDE SEQUENCE</scope>
    <source>
        <strain evidence="2">K2</strain>
    </source>
</reference>
<dbReference type="PANTHER" id="PTHR47331">
    <property type="entry name" value="PHD-TYPE DOMAIN-CONTAINING PROTEIN"/>
    <property type="match status" value="1"/>
</dbReference>
<sequence length="103" mass="11612">MARRFPHLRDIANQIPQIDENAEIHLLIGRDAPELLKVRDFRNGPRGAPWAQKISLGWTIIGQMCLDLCRGARSRACLPHQPPRSRLDGEVDGDKRLPIPAMS</sequence>
<dbReference type="AlphaFoldDB" id="A0AAD9PVB7"/>
<evidence type="ECO:0000313" key="3">
    <source>
        <dbReference type="Proteomes" id="UP001249851"/>
    </source>
</evidence>
<organism evidence="2 3">
    <name type="scientific">Acropora cervicornis</name>
    <name type="common">Staghorn coral</name>
    <dbReference type="NCBI Taxonomy" id="6130"/>
    <lineage>
        <taxon>Eukaryota</taxon>
        <taxon>Metazoa</taxon>
        <taxon>Cnidaria</taxon>
        <taxon>Anthozoa</taxon>
        <taxon>Hexacorallia</taxon>
        <taxon>Scleractinia</taxon>
        <taxon>Astrocoeniina</taxon>
        <taxon>Acroporidae</taxon>
        <taxon>Acropora</taxon>
    </lineage>
</organism>
<evidence type="ECO:0000313" key="2">
    <source>
        <dbReference type="EMBL" id="KAK2549568.1"/>
    </source>
</evidence>
<protein>
    <submittedName>
        <fullName evidence="2">Uncharacterized protein</fullName>
    </submittedName>
</protein>
<feature type="compositionally biased region" description="Basic and acidic residues" evidence="1">
    <location>
        <begin position="85"/>
        <end position="97"/>
    </location>
</feature>
<proteinExistence type="predicted"/>
<name>A0AAD9PVB7_ACRCE</name>
<reference evidence="2" key="1">
    <citation type="journal article" date="2023" name="G3 (Bethesda)">
        <title>Whole genome assembly and annotation of the endangered Caribbean coral Acropora cervicornis.</title>
        <authorList>
            <person name="Selwyn J.D."/>
            <person name="Vollmer S.V."/>
        </authorList>
    </citation>
    <scope>NUCLEOTIDE SEQUENCE</scope>
    <source>
        <strain evidence="2">K2</strain>
    </source>
</reference>
<accession>A0AAD9PVB7</accession>
<feature type="region of interest" description="Disordered" evidence="1">
    <location>
        <begin position="79"/>
        <end position="103"/>
    </location>
</feature>